<organism evidence="1 2">
    <name type="scientific">Sporormia fimetaria CBS 119925</name>
    <dbReference type="NCBI Taxonomy" id="1340428"/>
    <lineage>
        <taxon>Eukaryota</taxon>
        <taxon>Fungi</taxon>
        <taxon>Dikarya</taxon>
        <taxon>Ascomycota</taxon>
        <taxon>Pezizomycotina</taxon>
        <taxon>Dothideomycetes</taxon>
        <taxon>Pleosporomycetidae</taxon>
        <taxon>Pleosporales</taxon>
        <taxon>Sporormiaceae</taxon>
        <taxon>Sporormia</taxon>
    </lineage>
</organism>
<keyword evidence="2" id="KW-1185">Reference proteome</keyword>
<dbReference type="EMBL" id="MU006614">
    <property type="protein sequence ID" value="KAF2742134.1"/>
    <property type="molecule type" value="Genomic_DNA"/>
</dbReference>
<protein>
    <submittedName>
        <fullName evidence="1">Uncharacterized protein</fullName>
    </submittedName>
</protein>
<reference evidence="1" key="1">
    <citation type="journal article" date="2020" name="Stud. Mycol.">
        <title>101 Dothideomycetes genomes: a test case for predicting lifestyles and emergence of pathogens.</title>
        <authorList>
            <person name="Haridas S."/>
            <person name="Albert R."/>
            <person name="Binder M."/>
            <person name="Bloem J."/>
            <person name="Labutti K."/>
            <person name="Salamov A."/>
            <person name="Andreopoulos B."/>
            <person name="Baker S."/>
            <person name="Barry K."/>
            <person name="Bills G."/>
            <person name="Bluhm B."/>
            <person name="Cannon C."/>
            <person name="Castanera R."/>
            <person name="Culley D."/>
            <person name="Daum C."/>
            <person name="Ezra D."/>
            <person name="Gonzalez J."/>
            <person name="Henrissat B."/>
            <person name="Kuo A."/>
            <person name="Liang C."/>
            <person name="Lipzen A."/>
            <person name="Lutzoni F."/>
            <person name="Magnuson J."/>
            <person name="Mondo S."/>
            <person name="Nolan M."/>
            <person name="Ohm R."/>
            <person name="Pangilinan J."/>
            <person name="Park H.-J."/>
            <person name="Ramirez L."/>
            <person name="Alfaro M."/>
            <person name="Sun H."/>
            <person name="Tritt A."/>
            <person name="Yoshinaga Y."/>
            <person name="Zwiers L.-H."/>
            <person name="Turgeon B."/>
            <person name="Goodwin S."/>
            <person name="Spatafora J."/>
            <person name="Crous P."/>
            <person name="Grigoriev I."/>
        </authorList>
    </citation>
    <scope>NUCLEOTIDE SEQUENCE</scope>
    <source>
        <strain evidence="1">CBS 119925</strain>
    </source>
</reference>
<name>A0A6A6UXC5_9PLEO</name>
<proteinExistence type="predicted"/>
<evidence type="ECO:0000313" key="1">
    <source>
        <dbReference type="EMBL" id="KAF2742134.1"/>
    </source>
</evidence>
<gene>
    <name evidence="1" type="ORF">M011DRAFT_293665</name>
</gene>
<evidence type="ECO:0000313" key="2">
    <source>
        <dbReference type="Proteomes" id="UP000799440"/>
    </source>
</evidence>
<accession>A0A6A6UXC5</accession>
<dbReference type="Proteomes" id="UP000799440">
    <property type="component" value="Unassembled WGS sequence"/>
</dbReference>
<sequence>MVRIFSWCSHVHSPSTPWPPICPFPITFKRLLHHPILCLCRLRPSWVFSLKCTGIQTFRLLPNHSLRSVDLTASVTTFFYYSGPYTYISPTPNPWAGSMFVCSVTIEIVEPAVFADFCSSSNSPTLILSSFMQHPSPCFLLPLSFSHSTTR</sequence>
<dbReference type="AlphaFoldDB" id="A0A6A6UXC5"/>